<proteinExistence type="predicted"/>
<evidence type="ECO:0000313" key="2">
    <source>
        <dbReference type="Proteomes" id="UP000799539"/>
    </source>
</evidence>
<dbReference type="EMBL" id="ML992729">
    <property type="protein sequence ID" value="KAF2206247.1"/>
    <property type="molecule type" value="Genomic_DNA"/>
</dbReference>
<dbReference type="Proteomes" id="UP000799539">
    <property type="component" value="Unassembled WGS sequence"/>
</dbReference>
<name>A0A6A6F1R2_9PEZI</name>
<sequence length="106" mass="11953">MKCCHWARVYRTFDPLRSPHALPSSDYASLPAAFQTTKALVPTLYATTMQSTKFLLVLLYSAMSIVTVQADDEDYCHWTSCDQGIQLYECCDRIGRNCVSLSARTC</sequence>
<gene>
    <name evidence="1" type="ORF">CERZMDRAFT_115843</name>
</gene>
<evidence type="ECO:0000313" key="1">
    <source>
        <dbReference type="EMBL" id="KAF2206247.1"/>
    </source>
</evidence>
<dbReference type="AlphaFoldDB" id="A0A6A6F1R2"/>
<keyword evidence="2" id="KW-1185">Reference proteome</keyword>
<protein>
    <submittedName>
        <fullName evidence="1">Uncharacterized protein</fullName>
    </submittedName>
</protein>
<organism evidence="1 2">
    <name type="scientific">Cercospora zeae-maydis SCOH1-5</name>
    <dbReference type="NCBI Taxonomy" id="717836"/>
    <lineage>
        <taxon>Eukaryota</taxon>
        <taxon>Fungi</taxon>
        <taxon>Dikarya</taxon>
        <taxon>Ascomycota</taxon>
        <taxon>Pezizomycotina</taxon>
        <taxon>Dothideomycetes</taxon>
        <taxon>Dothideomycetidae</taxon>
        <taxon>Mycosphaerellales</taxon>
        <taxon>Mycosphaerellaceae</taxon>
        <taxon>Cercospora</taxon>
    </lineage>
</organism>
<reference evidence="1" key="1">
    <citation type="journal article" date="2020" name="Stud. Mycol.">
        <title>101 Dothideomycetes genomes: a test case for predicting lifestyles and emergence of pathogens.</title>
        <authorList>
            <person name="Haridas S."/>
            <person name="Albert R."/>
            <person name="Binder M."/>
            <person name="Bloem J."/>
            <person name="Labutti K."/>
            <person name="Salamov A."/>
            <person name="Andreopoulos B."/>
            <person name="Baker S."/>
            <person name="Barry K."/>
            <person name="Bills G."/>
            <person name="Bluhm B."/>
            <person name="Cannon C."/>
            <person name="Castanera R."/>
            <person name="Culley D."/>
            <person name="Daum C."/>
            <person name="Ezra D."/>
            <person name="Gonzalez J."/>
            <person name="Henrissat B."/>
            <person name="Kuo A."/>
            <person name="Liang C."/>
            <person name="Lipzen A."/>
            <person name="Lutzoni F."/>
            <person name="Magnuson J."/>
            <person name="Mondo S."/>
            <person name="Nolan M."/>
            <person name="Ohm R."/>
            <person name="Pangilinan J."/>
            <person name="Park H.-J."/>
            <person name="Ramirez L."/>
            <person name="Alfaro M."/>
            <person name="Sun H."/>
            <person name="Tritt A."/>
            <person name="Yoshinaga Y."/>
            <person name="Zwiers L.-H."/>
            <person name="Turgeon B."/>
            <person name="Goodwin S."/>
            <person name="Spatafora J."/>
            <person name="Crous P."/>
            <person name="Grigoriev I."/>
        </authorList>
    </citation>
    <scope>NUCLEOTIDE SEQUENCE</scope>
    <source>
        <strain evidence="1">SCOH1-5</strain>
    </source>
</reference>
<accession>A0A6A6F1R2</accession>